<organism evidence="4 5">
    <name type="scientific">Thermosipho ferrireducens</name>
    <dbReference type="NCBI Taxonomy" id="2571116"/>
    <lineage>
        <taxon>Bacteria</taxon>
        <taxon>Thermotogati</taxon>
        <taxon>Thermotogota</taxon>
        <taxon>Thermotogae</taxon>
        <taxon>Thermotogales</taxon>
        <taxon>Fervidobacteriaceae</taxon>
        <taxon>Thermosipho</taxon>
    </lineage>
</organism>
<dbReference type="PANTHER" id="PTHR11908">
    <property type="entry name" value="XANTHINE DEHYDROGENASE"/>
    <property type="match status" value="1"/>
</dbReference>
<dbReference type="InterPro" id="IPR000674">
    <property type="entry name" value="Ald_Oxase/Xan_DH_a/b"/>
</dbReference>
<dbReference type="Pfam" id="PF01315">
    <property type="entry name" value="Ald_Xan_dh_C"/>
    <property type="match status" value="1"/>
</dbReference>
<dbReference type="InterPro" id="IPR046867">
    <property type="entry name" value="AldOxase/xan_DH_MoCoBD2"/>
</dbReference>
<evidence type="ECO:0000256" key="1">
    <source>
        <dbReference type="ARBA" id="ARBA00022505"/>
    </source>
</evidence>
<proteinExistence type="predicted"/>
<evidence type="ECO:0000313" key="4">
    <source>
        <dbReference type="EMBL" id="QTA37202.1"/>
    </source>
</evidence>
<evidence type="ECO:0000256" key="2">
    <source>
        <dbReference type="ARBA" id="ARBA00023002"/>
    </source>
</evidence>
<dbReference type="InterPro" id="IPR036856">
    <property type="entry name" value="Ald_Oxase/Xan_DH_a/b_sf"/>
</dbReference>
<dbReference type="InterPro" id="IPR016208">
    <property type="entry name" value="Ald_Oxase/xanthine_DH-like"/>
</dbReference>
<dbReference type="EMBL" id="CP071446">
    <property type="protein sequence ID" value="QTA37202.1"/>
    <property type="molecule type" value="Genomic_DNA"/>
</dbReference>
<dbReference type="SMART" id="SM01008">
    <property type="entry name" value="Ald_Xan_dh_C"/>
    <property type="match status" value="1"/>
</dbReference>
<sequence>MKEVAKSIIKKDALGLLLGKPVYTDDLAPKNALIVKVLRSPHAFAKIKAIDISEAEKINGIECILTYKDIPRVPVTRAGQGYPEPSPHDWYILDEYVRYVGDEIAIVAGNNENVVNEALKKIKVDYEVLEPVLDFEKAEEHPSIIHPEKETHPMFEIGFNASKNIAASYEMEIGNVEEELQKCDVVIKERFYTQAQSHVAFEPHSATSYIDMHGRLIIISSTQVPFHVRRIIAEAFKIPIKNIRVIKPRLGGGFGGKQAIHGEPFVAAVTLKTGKPAKIVYTRQEVFEATYTRHPMRFDVTLGATKDGKLKVIDIQGLSDTGAYGEHALTTFMVAGSKTLPLYNKVDAVRFKGKVVYTNRVPGGAFRGYGAIQANFALESAMDILAKKLNMDPVILRKKNMINEGETSPIFKIMGEGREGVDMIVRSCKLKECIEEGMNLIDWKNKFPRIKISDTKVRGVGMAIAMQGSGIANIDMASAILKLNDDGSFNLLIGATDLGTGSDTILAQIAAEVLNTPTENIIVYSSDTDLTPFDTGAYASSTTYVSGHAVRLAAEKMKKMIIKEGAKKLGVDEKSVDFDGEFIYEINNAKKVTLKELATVLYYTENQKQLVADASFVGEESPPPYMAGFAEVEIDTETGKVKLINYVGVVDCGTTINPNLAKVQIEGGIVQGIGMALFEDVKYTYNGKLLTNNLMHYKIPSRMDIGNVQVKFVESYEPSGPFGAKSVGEIGIDTPPAAIANAIYNAIGVRITSLPITPEKVLKALKSSK</sequence>
<dbReference type="SUPFAM" id="SSF54665">
    <property type="entry name" value="CO dehydrogenase molybdoprotein N-domain-like"/>
    <property type="match status" value="1"/>
</dbReference>
<reference evidence="4 5" key="1">
    <citation type="submission" date="2021-03" db="EMBL/GenBank/DDBJ databases">
        <title>Thermosipho ferrireducens sp.nov., an anaerobic thermophilic iron-reducing bacterium isolated from a deep-sea hydrothermal sulfide deposits.</title>
        <authorList>
            <person name="Zeng X."/>
            <person name="Chen Y."/>
            <person name="Shao Z."/>
        </authorList>
    </citation>
    <scope>NUCLEOTIDE SEQUENCE [LARGE SCALE GENOMIC DNA]</scope>
    <source>
        <strain evidence="4 5">JL129W03</strain>
    </source>
</reference>
<dbReference type="InterPro" id="IPR037165">
    <property type="entry name" value="AldOxase/xan_DH_Mopterin-bd_sf"/>
</dbReference>
<dbReference type="RefSeq" id="WP_207565927.1">
    <property type="nucleotide sequence ID" value="NZ_CP071446.1"/>
</dbReference>
<dbReference type="InterPro" id="IPR008274">
    <property type="entry name" value="AldOxase/xan_DH_MoCoBD1"/>
</dbReference>
<name>A0ABX7S6J5_9BACT</name>
<dbReference type="Gene3D" id="3.30.365.10">
    <property type="entry name" value="Aldehyde oxidase/xanthine dehydrogenase, molybdopterin binding domain"/>
    <property type="match status" value="4"/>
</dbReference>
<dbReference type="SUPFAM" id="SSF56003">
    <property type="entry name" value="Molybdenum cofactor-binding domain"/>
    <property type="match status" value="1"/>
</dbReference>
<keyword evidence="5" id="KW-1185">Reference proteome</keyword>
<dbReference type="Pfam" id="PF02738">
    <property type="entry name" value="MoCoBD_1"/>
    <property type="match status" value="1"/>
</dbReference>
<dbReference type="PANTHER" id="PTHR11908:SF132">
    <property type="entry name" value="ALDEHYDE OXIDASE 1-RELATED"/>
    <property type="match status" value="1"/>
</dbReference>
<dbReference type="Pfam" id="PF20256">
    <property type="entry name" value="MoCoBD_2"/>
    <property type="match status" value="1"/>
</dbReference>
<feature type="domain" description="Aldehyde oxidase/xanthine dehydrogenase a/b hammerhead" evidence="3">
    <location>
        <begin position="18"/>
        <end position="130"/>
    </location>
</feature>
<dbReference type="Proteomes" id="UP000671862">
    <property type="component" value="Chromosome"/>
</dbReference>
<keyword evidence="1" id="KW-0500">Molybdenum</keyword>
<dbReference type="Gene3D" id="3.90.1170.50">
    <property type="entry name" value="Aldehyde oxidase/xanthine dehydrogenase, a/b hammerhead"/>
    <property type="match status" value="1"/>
</dbReference>
<evidence type="ECO:0000313" key="5">
    <source>
        <dbReference type="Proteomes" id="UP000671862"/>
    </source>
</evidence>
<gene>
    <name evidence="4" type="ORF">JYK00_05480</name>
</gene>
<accession>A0ABX7S6J5</accession>
<evidence type="ECO:0000259" key="3">
    <source>
        <dbReference type="SMART" id="SM01008"/>
    </source>
</evidence>
<keyword evidence="2" id="KW-0560">Oxidoreductase</keyword>
<protein>
    <submittedName>
        <fullName evidence="4">Molybdopterin-dependent oxidoreductase</fullName>
    </submittedName>
</protein>